<dbReference type="PANTHER" id="PTHR35040">
    <property type="match status" value="1"/>
</dbReference>
<accession>A0A1M2W1J6</accession>
<dbReference type="Pfam" id="PF12138">
    <property type="entry name" value="Spherulin4"/>
    <property type="match status" value="1"/>
</dbReference>
<name>A0A1M2W1J6_TRAPU</name>
<sequence length="260" mass="27098">MYIPRAIATAAATLASGVLIPLYIDPVGGPDCSGWAPVLSSIAAHPSLPFWIIINPASGPGAHGSQAPVEYQQCIPILRASNVVVLGYVPTFEGVANKQSGVTQDIDTYAGWGAGFRPDGIFFDQVSGASGDFATYQGFTEHAAPLFNGGSGFIALNPGTAPEDTAYYGIADLLLTAENFFDEFSTSDLELGASTPPSKQAVVLTNGPSTPPTSLISQLITTDKLRAFYVTTDSQTNGANPYDNLPTDLASYIDAVQAAQ</sequence>
<dbReference type="OrthoDB" id="5342184at2759"/>
<evidence type="ECO:0000313" key="2">
    <source>
        <dbReference type="Proteomes" id="UP000184267"/>
    </source>
</evidence>
<dbReference type="Proteomes" id="UP000184267">
    <property type="component" value="Unassembled WGS sequence"/>
</dbReference>
<evidence type="ECO:0008006" key="3">
    <source>
        <dbReference type="Google" id="ProtNLM"/>
    </source>
</evidence>
<dbReference type="AlphaFoldDB" id="A0A1M2W1J6"/>
<dbReference type="InterPro" id="IPR021986">
    <property type="entry name" value="Spherulin4"/>
</dbReference>
<proteinExistence type="predicted"/>
<gene>
    <name evidence="1" type="ORF">TRAPUB_9729</name>
</gene>
<reference evidence="1 2" key="1">
    <citation type="submission" date="2016-10" db="EMBL/GenBank/DDBJ databases">
        <title>Genome sequence of the basidiomycete white-rot fungus Trametes pubescens.</title>
        <authorList>
            <person name="Makela M.R."/>
            <person name="Granchi Z."/>
            <person name="Peng M."/>
            <person name="De Vries R.P."/>
            <person name="Grigoriev I."/>
            <person name="Riley R."/>
            <person name="Hilden K."/>
        </authorList>
    </citation>
    <scope>NUCLEOTIDE SEQUENCE [LARGE SCALE GENOMIC DNA]</scope>
    <source>
        <strain evidence="1 2">FBCC735</strain>
    </source>
</reference>
<comment type="caution">
    <text evidence="1">The sequence shown here is derived from an EMBL/GenBank/DDBJ whole genome shotgun (WGS) entry which is preliminary data.</text>
</comment>
<keyword evidence="2" id="KW-1185">Reference proteome</keyword>
<evidence type="ECO:0000313" key="1">
    <source>
        <dbReference type="EMBL" id="OJT13729.1"/>
    </source>
</evidence>
<dbReference type="PANTHER" id="PTHR35040:SF9">
    <property type="entry name" value="4-LIKE CELL SURFACE PROTEIN, PUTATIVE (AFU_ORTHOLOGUE AFUA_4G14080)-RELATED"/>
    <property type="match status" value="1"/>
</dbReference>
<organism evidence="1 2">
    <name type="scientific">Trametes pubescens</name>
    <name type="common">White-rot fungus</name>
    <dbReference type="NCBI Taxonomy" id="154538"/>
    <lineage>
        <taxon>Eukaryota</taxon>
        <taxon>Fungi</taxon>
        <taxon>Dikarya</taxon>
        <taxon>Basidiomycota</taxon>
        <taxon>Agaricomycotina</taxon>
        <taxon>Agaricomycetes</taxon>
        <taxon>Polyporales</taxon>
        <taxon>Polyporaceae</taxon>
        <taxon>Trametes</taxon>
    </lineage>
</organism>
<dbReference type="EMBL" id="MNAD01000370">
    <property type="protein sequence ID" value="OJT13729.1"/>
    <property type="molecule type" value="Genomic_DNA"/>
</dbReference>
<dbReference type="OMA" id="DIDTYAG"/>
<protein>
    <recommendedName>
        <fullName evidence="3">Spherulin-4</fullName>
    </recommendedName>
</protein>